<keyword evidence="1" id="KW-0472">Membrane</keyword>
<proteinExistence type="predicted"/>
<dbReference type="OrthoDB" id="9908954at2"/>
<keyword evidence="1" id="KW-1133">Transmembrane helix</keyword>
<gene>
    <name evidence="2" type="ORF">IV36_GL001396</name>
</gene>
<dbReference type="EMBL" id="JQAR01000003">
    <property type="protein sequence ID" value="KRN32142.1"/>
    <property type="molecule type" value="Genomic_DNA"/>
</dbReference>
<name>A0A0R2FVX9_9LACO</name>
<keyword evidence="1" id="KW-0812">Transmembrane</keyword>
<accession>A0A0R2FVX9</accession>
<feature type="transmembrane region" description="Helical" evidence="1">
    <location>
        <begin position="36"/>
        <end position="54"/>
    </location>
</feature>
<sequence>MTRKFWGRSLGGWICITISVVSIILAKLSILPNTLAVVLASAGLIGVSIFYFIGKSKES</sequence>
<comment type="caution">
    <text evidence="2">The sequence shown here is derived from an EMBL/GenBank/DDBJ whole genome shotgun (WGS) entry which is preliminary data.</text>
</comment>
<evidence type="ECO:0000256" key="1">
    <source>
        <dbReference type="SAM" id="Phobius"/>
    </source>
</evidence>
<protein>
    <submittedName>
        <fullName evidence="2">Uncharacterized protein</fullName>
    </submittedName>
</protein>
<dbReference type="AlphaFoldDB" id="A0A0R2FVX9"/>
<evidence type="ECO:0000313" key="3">
    <source>
        <dbReference type="Proteomes" id="UP000051727"/>
    </source>
</evidence>
<dbReference type="PATRIC" id="fig|1618.3.peg.1413"/>
<feature type="transmembrane region" description="Helical" evidence="1">
    <location>
        <begin position="12"/>
        <end position="30"/>
    </location>
</feature>
<reference evidence="2 3" key="1">
    <citation type="journal article" date="2015" name="Genome Announc.">
        <title>Expanding the biotechnology potential of lactobacilli through comparative genomics of 213 strains and associated genera.</title>
        <authorList>
            <person name="Sun Z."/>
            <person name="Harris H.M."/>
            <person name="McCann A."/>
            <person name="Guo C."/>
            <person name="Argimon S."/>
            <person name="Zhang W."/>
            <person name="Yang X."/>
            <person name="Jeffery I.B."/>
            <person name="Cooney J.C."/>
            <person name="Kagawa T.F."/>
            <person name="Liu W."/>
            <person name="Song Y."/>
            <person name="Salvetti E."/>
            <person name="Wrobel A."/>
            <person name="Rasinkangas P."/>
            <person name="Parkhill J."/>
            <person name="Rea M.C."/>
            <person name="O'Sullivan O."/>
            <person name="Ritari J."/>
            <person name="Douillard F.P."/>
            <person name="Paul Ross R."/>
            <person name="Yang R."/>
            <person name="Briner A.E."/>
            <person name="Felis G.E."/>
            <person name="de Vos W.M."/>
            <person name="Barrangou R."/>
            <person name="Klaenhammer T.R."/>
            <person name="Caufield P.W."/>
            <person name="Cui Y."/>
            <person name="Zhang H."/>
            <person name="O'Toole P.W."/>
        </authorList>
    </citation>
    <scope>NUCLEOTIDE SEQUENCE [LARGE SCALE GENOMIC DNA]</scope>
    <source>
        <strain evidence="2 3">ATCC 27304</strain>
    </source>
</reference>
<dbReference type="Proteomes" id="UP000051727">
    <property type="component" value="Unassembled WGS sequence"/>
</dbReference>
<evidence type="ECO:0000313" key="2">
    <source>
        <dbReference type="EMBL" id="KRN32142.1"/>
    </source>
</evidence>
<organism evidence="2 3">
    <name type="scientific">Liquorilactobacillus mali</name>
    <dbReference type="NCBI Taxonomy" id="1618"/>
    <lineage>
        <taxon>Bacteria</taxon>
        <taxon>Bacillati</taxon>
        <taxon>Bacillota</taxon>
        <taxon>Bacilli</taxon>
        <taxon>Lactobacillales</taxon>
        <taxon>Lactobacillaceae</taxon>
        <taxon>Liquorilactobacillus</taxon>
    </lineage>
</organism>
<dbReference type="RefSeq" id="WP_056990654.1">
    <property type="nucleotide sequence ID" value="NZ_JATAAJ010000005.1"/>
</dbReference>